<proteinExistence type="predicted"/>
<organism evidence="1">
    <name type="scientific">Albugo laibachii Nc14</name>
    <dbReference type="NCBI Taxonomy" id="890382"/>
    <lineage>
        <taxon>Eukaryota</taxon>
        <taxon>Sar</taxon>
        <taxon>Stramenopiles</taxon>
        <taxon>Oomycota</taxon>
        <taxon>Peronosporomycetes</taxon>
        <taxon>Albuginales</taxon>
        <taxon>Albuginaceae</taxon>
        <taxon>Albugo</taxon>
    </lineage>
</organism>
<dbReference type="CDD" id="cd09272">
    <property type="entry name" value="RNase_HI_RT_Ty1"/>
    <property type="match status" value="1"/>
</dbReference>
<protein>
    <submittedName>
        <fullName evidence="1">Polyprotein putative</fullName>
    </submittedName>
</protein>
<gene>
    <name evidence="1" type="primary">AlNc14C362G11007</name>
    <name evidence="1" type="ORF">ALNC14_124120</name>
</gene>
<reference evidence="1" key="1">
    <citation type="journal article" date="2011" name="PLoS Biol.">
        <title>Gene gain and loss during evolution of obligate parasitism in the white rust pathogen of Arabidopsis thaliana.</title>
        <authorList>
            <person name="Kemen E."/>
            <person name="Gardiner A."/>
            <person name="Schultz-Larsen T."/>
            <person name="Kemen A.C."/>
            <person name="Balmuth A.L."/>
            <person name="Robert-Seilaniantz A."/>
            <person name="Bailey K."/>
            <person name="Holub E."/>
            <person name="Studholme D.J."/>
            <person name="Maclean D."/>
            <person name="Jones J.D."/>
        </authorList>
    </citation>
    <scope>NUCLEOTIDE SEQUENCE</scope>
</reference>
<dbReference type="EMBL" id="FR824407">
    <property type="protein sequence ID" value="CCA26268.1"/>
    <property type="molecule type" value="Genomic_DNA"/>
</dbReference>
<sequence>MQDYKLAKKIARYLKGTKGLKLHLREDSAPQSPIRIVSFSDADFAAVKEDQKSVSAGVQVVNGITVGWHFKKQAAVAQSTAEAEFIAAAVGGREALGLKELYEELAQRVKTPVVLKIDNQTAVKQIENEASSASTKHVDVKLRFLRDYAKKKTVKPTYESTETMVADLLTKILPDPRIQELHFLIGLK</sequence>
<accession>F0WXS1</accession>
<dbReference type="PANTHER" id="PTHR11439">
    <property type="entry name" value="GAG-POL-RELATED RETROTRANSPOSON"/>
    <property type="match status" value="1"/>
</dbReference>
<reference evidence="1" key="2">
    <citation type="submission" date="2011-02" db="EMBL/GenBank/DDBJ databases">
        <authorList>
            <person name="MacLean D."/>
        </authorList>
    </citation>
    <scope>NUCLEOTIDE SEQUENCE</scope>
</reference>
<evidence type="ECO:0000313" key="1">
    <source>
        <dbReference type="EMBL" id="CCA26268.1"/>
    </source>
</evidence>
<dbReference type="PANTHER" id="PTHR11439:SF440">
    <property type="entry name" value="INTEGRASE CATALYTIC DOMAIN-CONTAINING PROTEIN"/>
    <property type="match status" value="1"/>
</dbReference>
<dbReference type="HOGENOM" id="CLU_001650_6_3_1"/>
<dbReference type="AlphaFoldDB" id="F0WXS1"/>
<name>F0WXS1_9STRA</name>